<keyword evidence="6 11" id="KW-0274">FAD</keyword>
<feature type="binding site" evidence="11 13">
    <location>
        <position position="214"/>
    </location>
    <ligand>
        <name>[2Fe-2S] cluster</name>
        <dbReference type="ChEBI" id="CHEBI:190135"/>
    </ligand>
</feature>
<dbReference type="Proteomes" id="UP000245793">
    <property type="component" value="Unassembled WGS sequence"/>
</dbReference>
<evidence type="ECO:0000256" key="9">
    <source>
        <dbReference type="ARBA" id="ARBA00023004"/>
    </source>
</evidence>
<dbReference type="SUPFAM" id="SSF52343">
    <property type="entry name" value="Ferredoxin reductase-like, C-terminal NADP-linked domain"/>
    <property type="match status" value="1"/>
</dbReference>
<comment type="similarity">
    <text evidence="1 11">Belongs to the PyrK family.</text>
</comment>
<dbReference type="GO" id="GO:0046872">
    <property type="term" value="F:metal ion binding"/>
    <property type="evidence" value="ECO:0007669"/>
    <property type="project" value="UniProtKB-KW"/>
</dbReference>
<gene>
    <name evidence="11" type="primary">pyrK</name>
    <name evidence="15" type="ORF">C7381_10397</name>
</gene>
<evidence type="ECO:0000256" key="12">
    <source>
        <dbReference type="PIRSR" id="PIRSR006816-1"/>
    </source>
</evidence>
<evidence type="ECO:0000256" key="10">
    <source>
        <dbReference type="ARBA" id="ARBA00023014"/>
    </source>
</evidence>
<evidence type="ECO:0000256" key="8">
    <source>
        <dbReference type="ARBA" id="ARBA00022982"/>
    </source>
</evidence>
<dbReference type="InterPro" id="IPR017927">
    <property type="entry name" value="FAD-bd_FR_type"/>
</dbReference>
<comment type="cofactor">
    <cofactor evidence="11">
        <name>[2Fe-2S] cluster</name>
        <dbReference type="ChEBI" id="CHEBI:190135"/>
    </cofactor>
    <text evidence="11">Binds 1 [2Fe-2S] cluster per subunit.</text>
</comment>
<dbReference type="HAMAP" id="MF_01211">
    <property type="entry name" value="DHODB_Fe_S_bind"/>
    <property type="match status" value="1"/>
</dbReference>
<keyword evidence="7 11" id="KW-0665">Pyrimidine biosynthesis</keyword>
<dbReference type="CDD" id="cd06218">
    <property type="entry name" value="DHOD_e_trans"/>
    <property type="match status" value="1"/>
</dbReference>
<accession>A0A2U1E5A0</accession>
<feature type="binding site" evidence="11 12">
    <location>
        <begin position="50"/>
        <end position="53"/>
    </location>
    <ligand>
        <name>FAD</name>
        <dbReference type="ChEBI" id="CHEBI:57692"/>
    </ligand>
</feature>
<comment type="function">
    <text evidence="11">Responsible for channeling the electrons from the oxidation of dihydroorotate from the FMN redox center in the PyrD type B subunit to the ultimate electron acceptor NAD(+).</text>
</comment>
<evidence type="ECO:0000313" key="16">
    <source>
        <dbReference type="Proteomes" id="UP000245793"/>
    </source>
</evidence>
<dbReference type="PIRSF" id="PIRSF006816">
    <property type="entry name" value="Cyc3_hyd_g"/>
    <property type="match status" value="1"/>
</dbReference>
<sequence length="241" mass="26497">MSGYNSYKISEIRHLNDEIFVMAIEADVTVEPGQFFMLREPNTTDPMMGRPISVSDYKDGKLYFLIQIMGKGTELFSKKRPGDEILMMGPLGNGFKPVEGKCALLAGTAGIAPLLYLAKKLSVKPDLYVGYRSGSYYTEEFKDYVDNIYIATEDGSVGHKGYALDLLDAEKYEMTYVCGPMPMVKATVKKCPDADMQVSLEAYMGCGFGACMSCLCDTIGGRKGICKAGPVFSAKELIFNE</sequence>
<dbReference type="Gene3D" id="2.10.240.10">
    <property type="entry name" value="Dihydroorotate dehydrogenase, electron transfer subunit"/>
    <property type="match status" value="1"/>
</dbReference>
<feature type="binding site" evidence="11 13">
    <location>
        <position position="226"/>
    </location>
    <ligand>
        <name>[2Fe-2S] cluster</name>
        <dbReference type="ChEBI" id="CHEBI:190135"/>
    </ligand>
</feature>
<evidence type="ECO:0000256" key="5">
    <source>
        <dbReference type="ARBA" id="ARBA00022723"/>
    </source>
</evidence>
<dbReference type="InterPro" id="IPR017938">
    <property type="entry name" value="Riboflavin_synthase-like_b-brl"/>
</dbReference>
<dbReference type="PROSITE" id="PS51384">
    <property type="entry name" value="FAD_FR"/>
    <property type="match status" value="1"/>
</dbReference>
<dbReference type="GO" id="GO:0051537">
    <property type="term" value="F:2 iron, 2 sulfur cluster binding"/>
    <property type="evidence" value="ECO:0007669"/>
    <property type="project" value="UniProtKB-KW"/>
</dbReference>
<evidence type="ECO:0000256" key="2">
    <source>
        <dbReference type="ARBA" id="ARBA00022448"/>
    </source>
</evidence>
<feature type="binding site" evidence="11 13">
    <location>
        <position position="211"/>
    </location>
    <ligand>
        <name>[2Fe-2S] cluster</name>
        <dbReference type="ChEBI" id="CHEBI:190135"/>
    </ligand>
</feature>
<dbReference type="InterPro" id="IPR050353">
    <property type="entry name" value="PyrK_electron_transfer"/>
</dbReference>
<feature type="binding site" evidence="12">
    <location>
        <begin position="65"/>
        <end position="67"/>
    </location>
    <ligand>
        <name>FAD</name>
        <dbReference type="ChEBI" id="CHEBI:57692"/>
    </ligand>
</feature>
<dbReference type="PANTHER" id="PTHR43513:SF3">
    <property type="entry name" value="DIHYDROOROTATE DEHYDROGENASE B (NAD(+)), ELECTRON TRANSFER SUBUNIT-RELATED"/>
    <property type="match status" value="1"/>
</dbReference>
<protein>
    <recommendedName>
        <fullName evidence="11">Dihydroorotate dehydrogenase B (NAD(+)), electron transfer subunit</fullName>
    </recommendedName>
    <alternativeName>
        <fullName evidence="11">Dihydroorotate oxidase B, electron transfer subunit</fullName>
    </alternativeName>
</protein>
<evidence type="ECO:0000256" key="13">
    <source>
        <dbReference type="PIRSR" id="PIRSR006816-2"/>
    </source>
</evidence>
<comment type="pathway">
    <text evidence="11">Pyrimidine metabolism; UMP biosynthesis via de novo pathway; orotate from (S)-dihydroorotate (NAD(+) route): step 1/1.</text>
</comment>
<dbReference type="Gene3D" id="2.40.30.10">
    <property type="entry name" value="Translation factors"/>
    <property type="match status" value="1"/>
</dbReference>
<dbReference type="Gene3D" id="3.40.50.80">
    <property type="entry name" value="Nucleotide-binding domain of ferredoxin-NADP reductase (FNR) module"/>
    <property type="match status" value="1"/>
</dbReference>
<feature type="binding site" evidence="11 12">
    <location>
        <begin position="72"/>
        <end position="73"/>
    </location>
    <ligand>
        <name>FAD</name>
        <dbReference type="ChEBI" id="CHEBI:57692"/>
    </ligand>
</feature>
<keyword evidence="3 11" id="KW-0285">Flavoprotein</keyword>
<keyword evidence="4 11" id="KW-0001">2Fe-2S</keyword>
<dbReference type="Pfam" id="PF10418">
    <property type="entry name" value="DHODB_Fe-S_bind"/>
    <property type="match status" value="1"/>
</dbReference>
<evidence type="ECO:0000256" key="6">
    <source>
        <dbReference type="ARBA" id="ARBA00022827"/>
    </source>
</evidence>
<comment type="cofactor">
    <cofactor evidence="11 12">
        <name>FAD</name>
        <dbReference type="ChEBI" id="CHEBI:57692"/>
    </cofactor>
    <text evidence="11 12">Binds 1 FAD per subunit.</text>
</comment>
<dbReference type="AlphaFoldDB" id="A0A2U1E5A0"/>
<dbReference type="GO" id="GO:0016491">
    <property type="term" value="F:oxidoreductase activity"/>
    <property type="evidence" value="ECO:0007669"/>
    <property type="project" value="InterPro"/>
</dbReference>
<dbReference type="GO" id="GO:0009055">
    <property type="term" value="F:electron transfer activity"/>
    <property type="evidence" value="ECO:0007669"/>
    <property type="project" value="UniProtKB-UniRule"/>
</dbReference>
<keyword evidence="2 11" id="KW-0813">Transport</keyword>
<dbReference type="InterPro" id="IPR037117">
    <property type="entry name" value="Dihydroorotate_DH_ele_sf"/>
</dbReference>
<dbReference type="GO" id="GO:0044205">
    <property type="term" value="P:'de novo' UMP biosynthetic process"/>
    <property type="evidence" value="ECO:0007669"/>
    <property type="project" value="UniProtKB-UniRule"/>
</dbReference>
<evidence type="ECO:0000256" key="11">
    <source>
        <dbReference type="HAMAP-Rule" id="MF_01211"/>
    </source>
</evidence>
<evidence type="ECO:0000259" key="14">
    <source>
        <dbReference type="PROSITE" id="PS51384"/>
    </source>
</evidence>
<dbReference type="NCBIfam" id="NF000798">
    <property type="entry name" value="PRK00054.1-3"/>
    <property type="match status" value="1"/>
</dbReference>
<feature type="domain" description="FAD-binding FR-type" evidence="14">
    <location>
        <begin position="2"/>
        <end position="97"/>
    </location>
</feature>
<evidence type="ECO:0000313" key="15">
    <source>
        <dbReference type="EMBL" id="PVY94859.1"/>
    </source>
</evidence>
<keyword evidence="9 11" id="KW-0408">Iron</keyword>
<dbReference type="InterPro" id="IPR012165">
    <property type="entry name" value="Cyt_c3_hydrogenase_gsu"/>
</dbReference>
<keyword evidence="16" id="KW-1185">Reference proteome</keyword>
<keyword evidence="10 11" id="KW-0411">Iron-sulfur</keyword>
<proteinExistence type="inferred from homology"/>
<comment type="cofactor">
    <cofactor evidence="13">
        <name>[2Fe-2S] cluster</name>
        <dbReference type="ChEBI" id="CHEBI:190135"/>
    </cofactor>
    <text evidence="13">Binds 1 [2Fe-2S] cluster per subunit.</text>
</comment>
<dbReference type="PANTHER" id="PTHR43513">
    <property type="entry name" value="DIHYDROOROTATE DEHYDROGENASE B (NAD(+)), ELECTRON TRANSFER SUBUNIT"/>
    <property type="match status" value="1"/>
</dbReference>
<name>A0A2U1E5A0_9FIRM</name>
<comment type="subunit">
    <text evidence="11">Heterotetramer of 2 PyrK and 2 PyrD type B subunits.</text>
</comment>
<evidence type="ECO:0000256" key="7">
    <source>
        <dbReference type="ARBA" id="ARBA00022975"/>
    </source>
</evidence>
<evidence type="ECO:0000256" key="3">
    <source>
        <dbReference type="ARBA" id="ARBA00022630"/>
    </source>
</evidence>
<evidence type="ECO:0000256" key="1">
    <source>
        <dbReference type="ARBA" id="ARBA00006422"/>
    </source>
</evidence>
<dbReference type="RefSeq" id="WP_116479879.1">
    <property type="nucleotide sequence ID" value="NZ_CAUPJO010000001.1"/>
</dbReference>
<dbReference type="InterPro" id="IPR039261">
    <property type="entry name" value="FNR_nucleotide-bd"/>
</dbReference>
<dbReference type="InterPro" id="IPR019480">
    <property type="entry name" value="Dihydroorotate_DH_Fe-S-bd"/>
</dbReference>
<keyword evidence="5 11" id="KW-0479">Metal-binding</keyword>
<comment type="caution">
    <text evidence="11">Lacks conserved residue(s) required for the propagation of feature annotation.</text>
</comment>
<dbReference type="SUPFAM" id="SSF63380">
    <property type="entry name" value="Riboflavin synthase domain-like"/>
    <property type="match status" value="1"/>
</dbReference>
<reference evidence="15 16" key="1">
    <citation type="submission" date="2018-04" db="EMBL/GenBank/DDBJ databases">
        <title>Genomic Encyclopedia of Type Strains, Phase IV (KMG-IV): sequencing the most valuable type-strain genomes for metagenomic binning, comparative biology and taxonomic classification.</title>
        <authorList>
            <person name="Goeker M."/>
        </authorList>
    </citation>
    <scope>NUCLEOTIDE SEQUENCE [LARGE SCALE GENOMIC DNA]</scope>
    <source>
        <strain evidence="15 16">DSM 20705</strain>
    </source>
</reference>
<evidence type="ECO:0000256" key="4">
    <source>
        <dbReference type="ARBA" id="ARBA00022714"/>
    </source>
</evidence>
<organism evidence="15 16">
    <name type="scientific">Ezakiella coagulans</name>
    <dbReference type="NCBI Taxonomy" id="46507"/>
    <lineage>
        <taxon>Bacteria</taxon>
        <taxon>Bacillati</taxon>
        <taxon>Bacillota</taxon>
        <taxon>Tissierellia</taxon>
        <taxon>Ezakiella</taxon>
    </lineage>
</organism>
<dbReference type="EMBL" id="QEKV01000003">
    <property type="protein sequence ID" value="PVY94859.1"/>
    <property type="molecule type" value="Genomic_DNA"/>
</dbReference>
<feature type="binding site" evidence="11 13">
    <location>
        <position position="206"/>
    </location>
    <ligand>
        <name>[2Fe-2S] cluster</name>
        <dbReference type="ChEBI" id="CHEBI:190135"/>
    </ligand>
</feature>
<comment type="caution">
    <text evidence="15">The sequence shown here is derived from an EMBL/GenBank/DDBJ whole genome shotgun (WGS) entry which is preliminary data.</text>
</comment>
<dbReference type="UniPathway" id="UPA00070">
    <property type="reaction ID" value="UER00945"/>
</dbReference>
<keyword evidence="8 11" id="KW-0249">Electron transport</keyword>
<dbReference type="InterPro" id="IPR023455">
    <property type="entry name" value="Dihydroorotate_DHASE_ETsu"/>
</dbReference>
<dbReference type="GO" id="GO:0050660">
    <property type="term" value="F:flavin adenine dinucleotide binding"/>
    <property type="evidence" value="ECO:0007669"/>
    <property type="project" value="InterPro"/>
</dbReference>